<dbReference type="OrthoDB" id="4526039at2759"/>
<dbReference type="RefSeq" id="XP_031916513.1">
    <property type="nucleotide sequence ID" value="XM_032053796.1"/>
</dbReference>
<protein>
    <submittedName>
        <fullName evidence="1">Uncharacterized protein</fullName>
    </submittedName>
</protein>
<keyword evidence="2" id="KW-1185">Reference proteome</keyword>
<reference evidence="1 2" key="1">
    <citation type="submission" date="2019-04" db="EMBL/GenBank/DDBJ databases">
        <title>Friends and foes A comparative genomics study of 23 Aspergillus species from section Flavi.</title>
        <authorList>
            <consortium name="DOE Joint Genome Institute"/>
            <person name="Kjaerbolling I."/>
            <person name="Vesth T."/>
            <person name="Frisvad J.C."/>
            <person name="Nybo J.L."/>
            <person name="Theobald S."/>
            <person name="Kildgaard S."/>
            <person name="Isbrandt T."/>
            <person name="Kuo A."/>
            <person name="Sato A."/>
            <person name="Lyhne E.K."/>
            <person name="Kogle M.E."/>
            <person name="Wiebenga A."/>
            <person name="Kun R.S."/>
            <person name="Lubbers R.J."/>
            <person name="Makela M.R."/>
            <person name="Barry K."/>
            <person name="Chovatia M."/>
            <person name="Clum A."/>
            <person name="Daum C."/>
            <person name="Haridas S."/>
            <person name="He G."/>
            <person name="LaButti K."/>
            <person name="Lipzen A."/>
            <person name="Mondo S."/>
            <person name="Riley R."/>
            <person name="Salamov A."/>
            <person name="Simmons B.A."/>
            <person name="Magnuson J.K."/>
            <person name="Henrissat B."/>
            <person name="Mortensen U.H."/>
            <person name="Larsen T.O."/>
            <person name="Devries R.P."/>
            <person name="Grigoriev I.V."/>
            <person name="Machida M."/>
            <person name="Baker S.E."/>
            <person name="Andersen M.R."/>
        </authorList>
    </citation>
    <scope>NUCLEOTIDE SEQUENCE [LARGE SCALE GENOMIC DNA]</scope>
    <source>
        <strain evidence="1 2">CBS 117625</strain>
    </source>
</reference>
<evidence type="ECO:0000313" key="1">
    <source>
        <dbReference type="EMBL" id="KAE8140450.1"/>
    </source>
</evidence>
<proteinExistence type="predicted"/>
<dbReference type="AlphaFoldDB" id="A0A5N6T2D5"/>
<dbReference type="EMBL" id="ML743561">
    <property type="protein sequence ID" value="KAE8140450.1"/>
    <property type="molecule type" value="Genomic_DNA"/>
</dbReference>
<gene>
    <name evidence="1" type="ORF">BDV38DRAFT_239719</name>
</gene>
<accession>A0A5N6T2D5</accession>
<name>A0A5N6T2D5_ASPPS</name>
<dbReference type="GeneID" id="43638006"/>
<dbReference type="Proteomes" id="UP000325672">
    <property type="component" value="Unassembled WGS sequence"/>
</dbReference>
<organism evidence="1 2">
    <name type="scientific">Aspergillus pseudotamarii</name>
    <dbReference type="NCBI Taxonomy" id="132259"/>
    <lineage>
        <taxon>Eukaryota</taxon>
        <taxon>Fungi</taxon>
        <taxon>Dikarya</taxon>
        <taxon>Ascomycota</taxon>
        <taxon>Pezizomycotina</taxon>
        <taxon>Eurotiomycetes</taxon>
        <taxon>Eurotiomycetidae</taxon>
        <taxon>Eurotiales</taxon>
        <taxon>Aspergillaceae</taxon>
        <taxon>Aspergillus</taxon>
        <taxon>Aspergillus subgen. Circumdati</taxon>
    </lineage>
</organism>
<sequence length="348" mass="37387">MRSSSCFVYPSHRFSSFIILILLPIMAAAITSPVYIDYNEFFINSSNILAVPYEDVTAAFRTPVTNYSTAIDGFDWTQPYPGSRRDGHMAYLEIAQEMSLSASIVENSTTVLSSLTFGIPGSMSSGRQPLAMDASWYICRHVFISTRPEAKLAVDGGTKCDFLSQECQADLKTSLTQDWGKAAEGTMCSALGFDPIPPSCQESFGFARQDVIAFDAAFLANTTLAPVLTNREQQQYSWRIGTGYHNPGDASAYALAANRTYLVATVWGYSQSAKHIQAPEVSFGCLSSGASYIPRPPSPSSSTVATASPSTSLLPMATASSSSGSQTLTPARIAIMGIMLVLGTHMLS</sequence>
<evidence type="ECO:0000313" key="2">
    <source>
        <dbReference type="Proteomes" id="UP000325672"/>
    </source>
</evidence>